<evidence type="ECO:0000313" key="1">
    <source>
        <dbReference type="EMBL" id="KAI8537431.1"/>
    </source>
</evidence>
<protein>
    <submittedName>
        <fullName evidence="1">Uncharacterized protein</fullName>
    </submittedName>
</protein>
<organism evidence="1 2">
    <name type="scientific">Rhododendron molle</name>
    <name type="common">Chinese azalea</name>
    <name type="synonym">Azalea mollis</name>
    <dbReference type="NCBI Taxonomy" id="49168"/>
    <lineage>
        <taxon>Eukaryota</taxon>
        <taxon>Viridiplantae</taxon>
        <taxon>Streptophyta</taxon>
        <taxon>Embryophyta</taxon>
        <taxon>Tracheophyta</taxon>
        <taxon>Spermatophyta</taxon>
        <taxon>Magnoliopsida</taxon>
        <taxon>eudicotyledons</taxon>
        <taxon>Gunneridae</taxon>
        <taxon>Pentapetalae</taxon>
        <taxon>asterids</taxon>
        <taxon>Ericales</taxon>
        <taxon>Ericaceae</taxon>
        <taxon>Ericoideae</taxon>
        <taxon>Rhodoreae</taxon>
        <taxon>Rhododendron</taxon>
    </lineage>
</organism>
<dbReference type="Proteomes" id="UP001062846">
    <property type="component" value="Chromosome 9"/>
</dbReference>
<comment type="caution">
    <text evidence="1">The sequence shown here is derived from an EMBL/GenBank/DDBJ whole genome shotgun (WGS) entry which is preliminary data.</text>
</comment>
<dbReference type="EMBL" id="CM046396">
    <property type="protein sequence ID" value="KAI8537431.1"/>
    <property type="molecule type" value="Genomic_DNA"/>
</dbReference>
<accession>A0ACC0M8X3</accession>
<gene>
    <name evidence="1" type="ORF">RHMOL_Rhmol09G0023300</name>
</gene>
<sequence length="143" mass="16269">MWEIYSTIKFCRCMWESRTVFSISDPSAHRLAKSLPQCYLDVIRQLQNDGPTKRDVSYVVNASSAMDKTSEGCCKEILHSYMSRHYCGDLDGAYEVIEKNCAGSISVKVAKFALRKMLPFPCTKRYTVVILKPEARKDGVHCD</sequence>
<proteinExistence type="predicted"/>
<keyword evidence="2" id="KW-1185">Reference proteome</keyword>
<name>A0ACC0M8X3_RHOML</name>
<reference evidence="1" key="1">
    <citation type="submission" date="2022-02" db="EMBL/GenBank/DDBJ databases">
        <title>Plant Genome Project.</title>
        <authorList>
            <person name="Zhang R.-G."/>
        </authorList>
    </citation>
    <scope>NUCLEOTIDE SEQUENCE</scope>
    <source>
        <strain evidence="1">AT1</strain>
    </source>
</reference>
<evidence type="ECO:0000313" key="2">
    <source>
        <dbReference type="Proteomes" id="UP001062846"/>
    </source>
</evidence>